<protein>
    <recommendedName>
        <fullName evidence="6">Phosphate-binding protein</fullName>
    </recommendedName>
</protein>
<sequence length="348" mass="37796">MIETRRRQYMFKKIAAIVAAGLLSLASLASAETLINGAGATFPYPLYSKWFNEYAKIDKSVKFNYQSIGSGGGIKQITAQTVDFGASDKFLSDSELQGAPGKLIHIPTVMGAVVVTYNLPGVPTGVKLSSEDVADIFLGKITKWNDPKITNDNPGIKIPDKPIVVVHRSDGSGTTSIFTDYLTSVNQEWAKKVGKGPSVKWPVGLGGKGNEGVAGQIKNTQFSIGYVELAYAVENKLPYAFLKNKEGKFAEPTIKSISAAAAGAAKNMPADYRISLVNQPGKDTYPVVGFTWLLVYEQQKDKVKGQKLVEFLNWSLHKGQKLAAPLLYAPLPENVVKMVDKTIKTIKY</sequence>
<evidence type="ECO:0000256" key="6">
    <source>
        <dbReference type="PIRNR" id="PIRNR002756"/>
    </source>
</evidence>
<keyword evidence="10" id="KW-1185">Reference proteome</keyword>
<comment type="caution">
    <text evidence="9">The sequence shown here is derived from an EMBL/GenBank/DDBJ whole genome shotgun (WGS) entry which is preliminary data.</text>
</comment>
<accession>A0AAW4L2V5</accession>
<name>A0AAW4L2V5_9BACT</name>
<dbReference type="AlphaFoldDB" id="A0AAW4L2V5"/>
<dbReference type="InterPro" id="IPR050962">
    <property type="entry name" value="Phosphate-bind_PstS"/>
</dbReference>
<dbReference type="Proteomes" id="UP000811899">
    <property type="component" value="Unassembled WGS sequence"/>
</dbReference>
<keyword evidence="4 6" id="KW-0813">Transport</keyword>
<evidence type="ECO:0000256" key="5">
    <source>
        <dbReference type="ARBA" id="ARBA00022592"/>
    </source>
</evidence>
<dbReference type="PANTHER" id="PTHR42996:SF1">
    <property type="entry name" value="PHOSPHATE-BINDING PROTEIN PSTS"/>
    <property type="match status" value="1"/>
</dbReference>
<dbReference type="SUPFAM" id="SSF53850">
    <property type="entry name" value="Periplasmic binding protein-like II"/>
    <property type="match status" value="1"/>
</dbReference>
<evidence type="ECO:0000256" key="3">
    <source>
        <dbReference type="ARBA" id="ARBA00011529"/>
    </source>
</evidence>
<keyword evidence="7" id="KW-0732">Signal</keyword>
<proteinExistence type="inferred from homology"/>
<evidence type="ECO:0000256" key="1">
    <source>
        <dbReference type="ARBA" id="ARBA00002841"/>
    </source>
</evidence>
<feature type="signal peptide" evidence="7">
    <location>
        <begin position="1"/>
        <end position="31"/>
    </location>
</feature>
<dbReference type="GO" id="GO:0043190">
    <property type="term" value="C:ATP-binding cassette (ABC) transporter complex"/>
    <property type="evidence" value="ECO:0007669"/>
    <property type="project" value="InterPro"/>
</dbReference>
<evidence type="ECO:0000313" key="9">
    <source>
        <dbReference type="EMBL" id="MBT0663323.1"/>
    </source>
</evidence>
<gene>
    <name evidence="9" type="primary">pstS</name>
    <name evidence="9" type="ORF">KI809_03325</name>
</gene>
<comment type="subunit">
    <text evidence="3">The complex is composed of two ATP-binding proteins (PstB), two transmembrane proteins (PstC and PstA) and a solute-binding protein (PstS).</text>
</comment>
<dbReference type="PIRSF" id="PIRSF002756">
    <property type="entry name" value="PstS"/>
    <property type="match status" value="1"/>
</dbReference>
<dbReference type="GO" id="GO:0035435">
    <property type="term" value="P:phosphate ion transmembrane transport"/>
    <property type="evidence" value="ECO:0007669"/>
    <property type="project" value="InterPro"/>
</dbReference>
<dbReference type="NCBIfam" id="TIGR00975">
    <property type="entry name" value="3a0107s03"/>
    <property type="match status" value="1"/>
</dbReference>
<dbReference type="InterPro" id="IPR005673">
    <property type="entry name" value="ABC_phos-bd_PstS"/>
</dbReference>
<dbReference type="PANTHER" id="PTHR42996">
    <property type="entry name" value="PHOSPHATE-BINDING PROTEIN PSTS"/>
    <property type="match status" value="1"/>
</dbReference>
<keyword evidence="5 6" id="KW-0592">Phosphate transport</keyword>
<feature type="chain" id="PRO_5043386080" description="Phosphate-binding protein" evidence="7">
    <location>
        <begin position="32"/>
        <end position="348"/>
    </location>
</feature>
<evidence type="ECO:0000313" key="10">
    <source>
        <dbReference type="Proteomes" id="UP000811899"/>
    </source>
</evidence>
<evidence type="ECO:0000259" key="8">
    <source>
        <dbReference type="Pfam" id="PF12849"/>
    </source>
</evidence>
<dbReference type="Gene3D" id="3.40.190.10">
    <property type="entry name" value="Periplasmic binding protein-like II"/>
    <property type="match status" value="2"/>
</dbReference>
<dbReference type="CDD" id="cd13565">
    <property type="entry name" value="PBP2_PstS"/>
    <property type="match status" value="1"/>
</dbReference>
<reference evidence="9 10" key="1">
    <citation type="submission" date="2021-05" db="EMBL/GenBank/DDBJ databases">
        <title>The draft genome of Geobacter pelophilus DSM 12255.</title>
        <authorList>
            <person name="Xu Z."/>
            <person name="Masuda Y."/>
            <person name="Itoh H."/>
            <person name="Senoo K."/>
        </authorList>
    </citation>
    <scope>NUCLEOTIDE SEQUENCE [LARGE SCALE GENOMIC DNA]</scope>
    <source>
        <strain evidence="9 10">DSM 12255</strain>
    </source>
</reference>
<dbReference type="EMBL" id="JAHCVJ010000001">
    <property type="protein sequence ID" value="MBT0663323.1"/>
    <property type="molecule type" value="Genomic_DNA"/>
</dbReference>
<evidence type="ECO:0000256" key="4">
    <source>
        <dbReference type="ARBA" id="ARBA00022448"/>
    </source>
</evidence>
<dbReference type="Pfam" id="PF12849">
    <property type="entry name" value="PBP_like_2"/>
    <property type="match status" value="1"/>
</dbReference>
<evidence type="ECO:0000256" key="2">
    <source>
        <dbReference type="ARBA" id="ARBA00008725"/>
    </source>
</evidence>
<organism evidence="9 10">
    <name type="scientific">Geoanaerobacter pelophilus</name>
    <dbReference type="NCBI Taxonomy" id="60036"/>
    <lineage>
        <taxon>Bacteria</taxon>
        <taxon>Pseudomonadati</taxon>
        <taxon>Thermodesulfobacteriota</taxon>
        <taxon>Desulfuromonadia</taxon>
        <taxon>Geobacterales</taxon>
        <taxon>Geobacteraceae</taxon>
        <taxon>Geoanaerobacter</taxon>
    </lineage>
</organism>
<evidence type="ECO:0000256" key="7">
    <source>
        <dbReference type="SAM" id="SignalP"/>
    </source>
</evidence>
<comment type="function">
    <text evidence="1">Part of the ABC transporter complex PstSACB involved in phosphate import.</text>
</comment>
<dbReference type="InterPro" id="IPR024370">
    <property type="entry name" value="PBP_domain"/>
</dbReference>
<comment type="similarity">
    <text evidence="2 6">Belongs to the PstS family.</text>
</comment>
<dbReference type="GO" id="GO:0042301">
    <property type="term" value="F:phosphate ion binding"/>
    <property type="evidence" value="ECO:0007669"/>
    <property type="project" value="InterPro"/>
</dbReference>
<feature type="domain" description="PBP" evidence="8">
    <location>
        <begin position="29"/>
        <end position="316"/>
    </location>
</feature>